<proteinExistence type="predicted"/>
<dbReference type="Proteomes" id="UP000499080">
    <property type="component" value="Unassembled WGS sequence"/>
</dbReference>
<dbReference type="EMBL" id="BGPR01050655">
    <property type="protein sequence ID" value="GBO27635.1"/>
    <property type="molecule type" value="Genomic_DNA"/>
</dbReference>
<dbReference type="AlphaFoldDB" id="A0A4Y2VQM9"/>
<keyword evidence="2" id="KW-1185">Reference proteome</keyword>
<organism evidence="1 2">
    <name type="scientific">Araneus ventricosus</name>
    <name type="common">Orbweaver spider</name>
    <name type="synonym">Epeira ventricosa</name>
    <dbReference type="NCBI Taxonomy" id="182803"/>
    <lineage>
        <taxon>Eukaryota</taxon>
        <taxon>Metazoa</taxon>
        <taxon>Ecdysozoa</taxon>
        <taxon>Arthropoda</taxon>
        <taxon>Chelicerata</taxon>
        <taxon>Arachnida</taxon>
        <taxon>Araneae</taxon>
        <taxon>Araneomorphae</taxon>
        <taxon>Entelegynae</taxon>
        <taxon>Araneoidea</taxon>
        <taxon>Araneidae</taxon>
        <taxon>Araneus</taxon>
    </lineage>
</organism>
<comment type="caution">
    <text evidence="1">The sequence shown here is derived from an EMBL/GenBank/DDBJ whole genome shotgun (WGS) entry which is preliminary data.</text>
</comment>
<gene>
    <name evidence="1" type="ORF">AVEN_88475_1</name>
</gene>
<protein>
    <submittedName>
        <fullName evidence="1">Uncharacterized protein</fullName>
    </submittedName>
</protein>
<sequence>MLIAQNSGKVSQILFDVDFLPEQHICQERITPRQRVGYFSVARNIIEGLSKLNGSRPLSKSYWTVVTHEVFQKAGLIFFARASRSAVNRFVSSGFPSRYNK</sequence>
<evidence type="ECO:0000313" key="1">
    <source>
        <dbReference type="EMBL" id="GBO27635.1"/>
    </source>
</evidence>
<accession>A0A4Y2VQM9</accession>
<name>A0A4Y2VQM9_ARAVE</name>
<reference evidence="1 2" key="1">
    <citation type="journal article" date="2019" name="Sci. Rep.">
        <title>Orb-weaving spider Araneus ventricosus genome elucidates the spidroin gene catalogue.</title>
        <authorList>
            <person name="Kono N."/>
            <person name="Nakamura H."/>
            <person name="Ohtoshi R."/>
            <person name="Moran D.A.P."/>
            <person name="Shinohara A."/>
            <person name="Yoshida Y."/>
            <person name="Fujiwara M."/>
            <person name="Mori M."/>
            <person name="Tomita M."/>
            <person name="Arakawa K."/>
        </authorList>
    </citation>
    <scope>NUCLEOTIDE SEQUENCE [LARGE SCALE GENOMIC DNA]</scope>
</reference>
<evidence type="ECO:0000313" key="2">
    <source>
        <dbReference type="Proteomes" id="UP000499080"/>
    </source>
</evidence>